<protein>
    <submittedName>
        <fullName evidence="3">Uncharacterized protein</fullName>
    </submittedName>
</protein>
<dbReference type="InterPro" id="IPR058543">
    <property type="entry name" value="Beta-prop_RSE1/DDB1/CPSF1_2nd"/>
</dbReference>
<evidence type="ECO:0000313" key="4">
    <source>
        <dbReference type="Proteomes" id="UP000077202"/>
    </source>
</evidence>
<name>A0A176VCA8_MARPO</name>
<comment type="caution">
    <text evidence="3">The sequence shown here is derived from an EMBL/GenBank/DDBJ whole genome shotgun (WGS) entry which is preliminary data.</text>
</comment>
<dbReference type="InterPro" id="IPR015943">
    <property type="entry name" value="WD40/YVTN_repeat-like_dom_sf"/>
</dbReference>
<dbReference type="EMBL" id="LVLJ01004028">
    <property type="protein sequence ID" value="OAE18548.1"/>
    <property type="molecule type" value="Genomic_DNA"/>
</dbReference>
<dbReference type="InterPro" id="IPR050358">
    <property type="entry name" value="RSE1/DDB1/CFT1"/>
</dbReference>
<gene>
    <name evidence="3" type="ORF">AXG93_1923s1040</name>
</gene>
<feature type="domain" description="RSE1/DDB1/CPSF1 second beta-propeller" evidence="2">
    <location>
        <begin position="461"/>
        <end position="866"/>
    </location>
</feature>
<dbReference type="Gene3D" id="2.130.10.10">
    <property type="entry name" value="YVTN repeat-like/Quinoprotein amine dehydrogenase"/>
    <property type="match status" value="2"/>
</dbReference>
<dbReference type="Pfam" id="PF23726">
    <property type="entry name" value="Beta-prop_RSE1_2nd"/>
    <property type="match status" value="1"/>
</dbReference>
<dbReference type="Proteomes" id="UP000077202">
    <property type="component" value="Unassembled WGS sequence"/>
</dbReference>
<evidence type="ECO:0000259" key="1">
    <source>
        <dbReference type="Pfam" id="PF10433"/>
    </source>
</evidence>
<organism evidence="3 4">
    <name type="scientific">Marchantia polymorpha subsp. ruderalis</name>
    <dbReference type="NCBI Taxonomy" id="1480154"/>
    <lineage>
        <taxon>Eukaryota</taxon>
        <taxon>Viridiplantae</taxon>
        <taxon>Streptophyta</taxon>
        <taxon>Embryophyta</taxon>
        <taxon>Marchantiophyta</taxon>
        <taxon>Marchantiopsida</taxon>
        <taxon>Marchantiidae</taxon>
        <taxon>Marchantiales</taxon>
        <taxon>Marchantiaceae</taxon>
        <taxon>Marchantia</taxon>
    </lineage>
</organism>
<evidence type="ECO:0000313" key="3">
    <source>
        <dbReference type="EMBL" id="OAE18548.1"/>
    </source>
</evidence>
<keyword evidence="4" id="KW-1185">Reference proteome</keyword>
<feature type="domain" description="RSE1/DDB1/CPSF1 first beta-propeller" evidence="1">
    <location>
        <begin position="30"/>
        <end position="119"/>
    </location>
</feature>
<evidence type="ECO:0000259" key="2">
    <source>
        <dbReference type="Pfam" id="PF23726"/>
    </source>
</evidence>
<reference evidence="3" key="1">
    <citation type="submission" date="2016-03" db="EMBL/GenBank/DDBJ databases">
        <title>Mechanisms controlling the formation of the plant cell surface in tip-growing cells are functionally conserved among land plants.</title>
        <authorList>
            <person name="Honkanen S."/>
            <person name="Jones V.A."/>
            <person name="Morieri G."/>
            <person name="Champion C."/>
            <person name="Hetherington A.J."/>
            <person name="Kelly S."/>
            <person name="Saint-Marcoux D."/>
            <person name="Proust H."/>
            <person name="Prescott H."/>
            <person name="Dolan L."/>
        </authorList>
    </citation>
    <scope>NUCLEOTIDE SEQUENCE [LARGE SCALE GENOMIC DNA]</scope>
    <source>
        <tissue evidence="3">Whole gametophyte</tissue>
    </source>
</reference>
<accession>A0A176VCA8</accession>
<sequence>MAVPDGVSTEPGDAQPSLYVAKCVLRSSAVLQAVYGHIRSPSTLDLVFGKETTLELAVVSDDGVVQSLCEQPVFGSIKDLKILPWNEEFRGVQPELYGKDLLVLLSDSEQLSFLTFNVELHRGRAIAVAAFEDTISVFLTSSCAGNNIVEDKRLVFPRPLAEAGEQLQTGRWGTIWSVAFVQSAQEDNQIKDTTAIVLAVLVHMHGRQENDIQVLSCDTRERIIHHLATFCPTSAIPGVVPGHLALSIIEFPVVPGYLLLARLGDLLLLDLRCPSIPRASTVLSAQQASVDEDGEGQDTLAAASLLLLFSRYRDSSEKGSISAWSWQPDGGDQPKLVLCMDSGEIAIAQVFMEGSDVHVQIHERLYRCSPCHSLLWLNGGFIAALIEMGDGEILEVLDGGLTFRSYILNNAPILDFALVDYHGEKQDQMFACCGVGREGAIRVIRNGISVEKLHSTPPLYQGVTGTWTLRMFQRDKHHSFFVMSFVEETRVLSVGLNFVDISDAVGFDSSSSTLTCGLIEDGWIAQVCSSEVLLCAPTIAAHPAGLANHAPQRTSWKPREACISLGAVAKGSIILALSRPGVLLILGTRLTSTGDFELIEIQQCQLEAEVSCISIPLEEGSIPVPVPPSMVGLMDDPRKSAELCGVVVGEICVVGTHKPSVELLSIRPGENFRPLAVGLVALVNSIGTAMGGCVPETVRLALFDRLYIICGLRNGMLLRFEWPSSRATQDSAEELVVPLSTSAVSAHKFSSKTVDVDKSLHSKAIFQEGEQSFGIAEERGPVLLNLVAVRRIGVSPVTLIPLQGSLRADIIALSDRPWLLQTARQSQRIAYTSISFQASTHAAPVNYPDCPNGILFVADCSLHLVEMEHSKRLNVQRLPLGRTPRRVLYHAPTAMLVVLRSEHGVSDICCVDPLSGTISSCYQLVEGETAKCMQLWHTNGEELVLVGTSLTDGKPMMPNGEPERRHKFGFPV</sequence>
<proteinExistence type="predicted"/>
<dbReference type="PANTHER" id="PTHR10644">
    <property type="entry name" value="DNA REPAIR/RNA PROCESSING CPSF FAMILY"/>
    <property type="match status" value="1"/>
</dbReference>
<dbReference type="AlphaFoldDB" id="A0A176VCA8"/>
<dbReference type="InterPro" id="IPR018846">
    <property type="entry name" value="Beta-prop_RSE1/DDB1/CPSF1_1st"/>
</dbReference>
<dbReference type="Pfam" id="PF10433">
    <property type="entry name" value="Beta-prop_RSE1_1st"/>
    <property type="match status" value="1"/>
</dbReference>